<evidence type="ECO:0000256" key="3">
    <source>
        <dbReference type="NCBIfam" id="TIGR01900"/>
    </source>
</evidence>
<dbReference type="NCBIfam" id="TIGR01900">
    <property type="entry name" value="dapE-gram_pos"/>
    <property type="match status" value="1"/>
</dbReference>
<evidence type="ECO:0000259" key="5">
    <source>
        <dbReference type="Pfam" id="PF07687"/>
    </source>
</evidence>
<dbReference type="EMBL" id="BAAANB010000021">
    <property type="protein sequence ID" value="GAA2033873.1"/>
    <property type="molecule type" value="Genomic_DNA"/>
</dbReference>
<name>A0ABP5FXP2_9MICO</name>
<dbReference type="Pfam" id="PF01546">
    <property type="entry name" value="Peptidase_M20"/>
    <property type="match status" value="1"/>
</dbReference>
<reference evidence="7" key="1">
    <citation type="journal article" date="2019" name="Int. J. Syst. Evol. Microbiol.">
        <title>The Global Catalogue of Microorganisms (GCM) 10K type strain sequencing project: providing services to taxonomists for standard genome sequencing and annotation.</title>
        <authorList>
            <consortium name="The Broad Institute Genomics Platform"/>
            <consortium name="The Broad Institute Genome Sequencing Center for Infectious Disease"/>
            <person name="Wu L."/>
            <person name="Ma J."/>
        </authorList>
    </citation>
    <scope>NUCLEOTIDE SEQUENCE [LARGE SCALE GENOMIC DNA]</scope>
    <source>
        <strain evidence="7">JCM 14283</strain>
    </source>
</reference>
<keyword evidence="7" id="KW-1185">Reference proteome</keyword>
<evidence type="ECO:0000256" key="4">
    <source>
        <dbReference type="SAM" id="MobiDB-lite"/>
    </source>
</evidence>
<dbReference type="Gene3D" id="3.40.630.10">
    <property type="entry name" value="Zn peptidases"/>
    <property type="match status" value="1"/>
</dbReference>
<dbReference type="InterPro" id="IPR050072">
    <property type="entry name" value="Peptidase_M20A"/>
</dbReference>
<dbReference type="InterPro" id="IPR010174">
    <property type="entry name" value="Succinyl-DAP_deSuclase_DapE"/>
</dbReference>
<dbReference type="PANTHER" id="PTHR43808:SF31">
    <property type="entry name" value="N-ACETYL-L-CITRULLINE DEACETYLASE"/>
    <property type="match status" value="1"/>
</dbReference>
<feature type="domain" description="Peptidase M20 dimerisation" evidence="5">
    <location>
        <begin position="214"/>
        <end position="312"/>
    </location>
</feature>
<keyword evidence="2" id="KW-0378">Hydrolase</keyword>
<accession>A0ABP5FXP2</accession>
<dbReference type="InterPro" id="IPR036264">
    <property type="entry name" value="Bact_exopeptidase_dim_dom"/>
</dbReference>
<feature type="compositionally biased region" description="Low complexity" evidence="4">
    <location>
        <begin position="1"/>
        <end position="43"/>
    </location>
</feature>
<dbReference type="SUPFAM" id="SSF53187">
    <property type="entry name" value="Zn-dependent exopeptidases"/>
    <property type="match status" value="1"/>
</dbReference>
<dbReference type="InterPro" id="IPR011650">
    <property type="entry name" value="Peptidase_M20_dimer"/>
</dbReference>
<keyword evidence="1" id="KW-0479">Metal-binding</keyword>
<gene>
    <name evidence="6" type="primary">dapE</name>
    <name evidence="6" type="ORF">GCM10009740_25540</name>
</gene>
<comment type="caution">
    <text evidence="6">The sequence shown here is derived from an EMBL/GenBank/DDBJ whole genome shotgun (WGS) entry which is preliminary data.</text>
</comment>
<feature type="region of interest" description="Disordered" evidence="4">
    <location>
        <begin position="1"/>
        <end position="47"/>
    </location>
</feature>
<dbReference type="Gene3D" id="3.30.70.360">
    <property type="match status" value="1"/>
</dbReference>
<dbReference type="RefSeq" id="WP_343991874.1">
    <property type="nucleotide sequence ID" value="NZ_BAAANB010000021.1"/>
</dbReference>
<dbReference type="SUPFAM" id="SSF55031">
    <property type="entry name" value="Bacterial exopeptidase dimerisation domain"/>
    <property type="match status" value="1"/>
</dbReference>
<proteinExistence type="predicted"/>
<dbReference type="EC" id="3.5.1.18" evidence="3"/>
<dbReference type="Proteomes" id="UP001501285">
    <property type="component" value="Unassembled WGS sequence"/>
</dbReference>
<dbReference type="Pfam" id="PF07687">
    <property type="entry name" value="M20_dimer"/>
    <property type="match status" value="1"/>
</dbReference>
<protein>
    <recommendedName>
        <fullName evidence="3">Succinyl-diaminopimelate desuccinylase</fullName>
        <ecNumber evidence="3">3.5.1.18</ecNumber>
    </recommendedName>
</protein>
<evidence type="ECO:0000256" key="1">
    <source>
        <dbReference type="ARBA" id="ARBA00022723"/>
    </source>
</evidence>
<evidence type="ECO:0000313" key="6">
    <source>
        <dbReference type="EMBL" id="GAA2033873.1"/>
    </source>
</evidence>
<evidence type="ECO:0000313" key="7">
    <source>
        <dbReference type="Proteomes" id="UP001501285"/>
    </source>
</evidence>
<dbReference type="InterPro" id="IPR002933">
    <property type="entry name" value="Peptidase_M20"/>
</dbReference>
<organism evidence="6 7">
    <name type="scientific">Terrabacter terrae</name>
    <dbReference type="NCBI Taxonomy" id="318434"/>
    <lineage>
        <taxon>Bacteria</taxon>
        <taxon>Bacillati</taxon>
        <taxon>Actinomycetota</taxon>
        <taxon>Actinomycetes</taxon>
        <taxon>Micrococcales</taxon>
        <taxon>Intrasporangiaceae</taxon>
        <taxon>Terrabacter</taxon>
    </lineage>
</organism>
<evidence type="ECO:0000256" key="2">
    <source>
        <dbReference type="ARBA" id="ARBA00022801"/>
    </source>
</evidence>
<dbReference type="PANTHER" id="PTHR43808">
    <property type="entry name" value="ACETYLORNITHINE DEACETYLASE"/>
    <property type="match status" value="1"/>
</dbReference>
<sequence length="400" mass="41762">MPSSPQSAQPSASAGGTFAPGTAAPGTTAGGTTAAGTAVGGSPDSTGSALDLSQDVTTLTAAICDIESVSHDEARLADAIEAALRPLEHLEVTRDGNTVVARTSLGRAERIVLAGHIDTVPLTTVPNLPTRQVNGELWGRGTVDMKGGVAVMLRVAAELREPSRDLTFLFYECEEIEATHNGLARIAETAPHLLEGDFAVLLEPTNRGIEGGCKGTLRVEIVTKGIAAHSARPWKGHNAIHDAAAVLSRLTAYEAETVAVDGLDYHEALQAVGISGGIAGNVVPDSCTVTVNYRYAPDKNTEEAFAHVRQVFDGFDVSRTDAADGARPGLHLPAARAFIDALGVPVNAKEGWTDVARFSALGIPAVNFGPGDPNLAHMDDERCPVEQYVDAEAALLRWLA</sequence>